<keyword evidence="10" id="KW-1185">Reference proteome</keyword>
<evidence type="ECO:0000259" key="8">
    <source>
        <dbReference type="Pfam" id="PF13359"/>
    </source>
</evidence>
<comment type="caution">
    <text evidence="9">The sequence shown here is derived from an EMBL/GenBank/DDBJ whole genome shotgun (WGS) entry which is preliminary data.</text>
</comment>
<gene>
    <name evidence="9" type="ORF">RI129_003168</name>
</gene>
<dbReference type="EMBL" id="JAVRBK010000002">
    <property type="protein sequence ID" value="KAK5648276.1"/>
    <property type="molecule type" value="Genomic_DNA"/>
</dbReference>
<accession>A0AAN7ZU82</accession>
<keyword evidence="7" id="KW-0539">Nucleus</keyword>
<protein>
    <recommendedName>
        <fullName evidence="8">DDE Tnp4 domain-containing protein</fullName>
    </recommendedName>
</protein>
<evidence type="ECO:0000256" key="6">
    <source>
        <dbReference type="ARBA" id="ARBA00022801"/>
    </source>
</evidence>
<dbReference type="GO" id="GO:0004518">
    <property type="term" value="F:nuclease activity"/>
    <property type="evidence" value="ECO:0007669"/>
    <property type="project" value="UniProtKB-KW"/>
</dbReference>
<dbReference type="GO" id="GO:0005634">
    <property type="term" value="C:nucleus"/>
    <property type="evidence" value="ECO:0007669"/>
    <property type="project" value="UniProtKB-SubCell"/>
</dbReference>
<dbReference type="PANTHER" id="PTHR22930:SF289">
    <property type="entry name" value="DDE TNP4 DOMAIN-CONTAINING PROTEIN-RELATED"/>
    <property type="match status" value="1"/>
</dbReference>
<evidence type="ECO:0000256" key="4">
    <source>
        <dbReference type="ARBA" id="ARBA00022722"/>
    </source>
</evidence>
<proteinExistence type="inferred from homology"/>
<comment type="similarity">
    <text evidence="3">Belongs to the HARBI1 family.</text>
</comment>
<dbReference type="GO" id="GO:0046872">
    <property type="term" value="F:metal ion binding"/>
    <property type="evidence" value="ECO:0007669"/>
    <property type="project" value="UniProtKB-KW"/>
</dbReference>
<comment type="subcellular location">
    <subcellularLocation>
        <location evidence="2">Nucleus</location>
    </subcellularLocation>
</comment>
<keyword evidence="4" id="KW-0540">Nuclease</keyword>
<dbReference type="Proteomes" id="UP001329430">
    <property type="component" value="Chromosome 2"/>
</dbReference>
<evidence type="ECO:0000313" key="10">
    <source>
        <dbReference type="Proteomes" id="UP001329430"/>
    </source>
</evidence>
<dbReference type="InterPro" id="IPR045249">
    <property type="entry name" value="HARBI1-like"/>
</dbReference>
<keyword evidence="6" id="KW-0378">Hydrolase</keyword>
<evidence type="ECO:0000256" key="5">
    <source>
        <dbReference type="ARBA" id="ARBA00022723"/>
    </source>
</evidence>
<evidence type="ECO:0000313" key="9">
    <source>
        <dbReference type="EMBL" id="KAK5648276.1"/>
    </source>
</evidence>
<evidence type="ECO:0000256" key="3">
    <source>
        <dbReference type="ARBA" id="ARBA00006958"/>
    </source>
</evidence>
<dbReference type="PANTHER" id="PTHR22930">
    <property type="match status" value="1"/>
</dbReference>
<dbReference type="GO" id="GO:0016787">
    <property type="term" value="F:hydrolase activity"/>
    <property type="evidence" value="ECO:0007669"/>
    <property type="project" value="UniProtKB-KW"/>
</dbReference>
<evidence type="ECO:0000256" key="1">
    <source>
        <dbReference type="ARBA" id="ARBA00001968"/>
    </source>
</evidence>
<dbReference type="AlphaFoldDB" id="A0AAN7ZU82"/>
<reference evidence="9 10" key="1">
    <citation type="journal article" date="2024" name="Insects">
        <title>An Improved Chromosome-Level Genome Assembly of the Firefly Pyrocoelia pectoralis.</title>
        <authorList>
            <person name="Fu X."/>
            <person name="Meyer-Rochow V.B."/>
            <person name="Ballantyne L."/>
            <person name="Zhu X."/>
        </authorList>
    </citation>
    <scope>NUCLEOTIDE SEQUENCE [LARGE SCALE GENOMIC DNA]</scope>
    <source>
        <strain evidence="9">XCY_ONT2</strain>
    </source>
</reference>
<sequence length="311" mass="35521">MNFVINDIFEDDLDLLEIIDYGFPRMNYTRSNYFHEMDEFNFYRRFRLTKQCCLNILPLIEETLEYPNNRNNSVSPMNQLLTTLRFYASAGHLITTADFAGMHVSTASRVIARVSDALAGLRLHYINMPETANESTTVKNDFFEIAAFPRVIGVIDGTHIKIQTPGGEDGEIFRNRKAYFSLNIQAIGNANLQIMDLVVRWPGSTHDSTIFNNSRIRARIENGEFPNSFLLGDSGYPLRSYFLTPLANPVTRGEQLYNEAHIRTRNSIERLFGNWKRRFPVLAYGLRLKLTTVGTVIMATGVLQNIAPQYA</sequence>
<dbReference type="Pfam" id="PF13359">
    <property type="entry name" value="DDE_Tnp_4"/>
    <property type="match status" value="1"/>
</dbReference>
<feature type="domain" description="DDE Tnp4" evidence="8">
    <location>
        <begin position="155"/>
        <end position="305"/>
    </location>
</feature>
<keyword evidence="5" id="KW-0479">Metal-binding</keyword>
<organism evidence="9 10">
    <name type="scientific">Pyrocoelia pectoralis</name>
    <dbReference type="NCBI Taxonomy" id="417401"/>
    <lineage>
        <taxon>Eukaryota</taxon>
        <taxon>Metazoa</taxon>
        <taxon>Ecdysozoa</taxon>
        <taxon>Arthropoda</taxon>
        <taxon>Hexapoda</taxon>
        <taxon>Insecta</taxon>
        <taxon>Pterygota</taxon>
        <taxon>Neoptera</taxon>
        <taxon>Endopterygota</taxon>
        <taxon>Coleoptera</taxon>
        <taxon>Polyphaga</taxon>
        <taxon>Elateriformia</taxon>
        <taxon>Elateroidea</taxon>
        <taxon>Lampyridae</taxon>
        <taxon>Lampyrinae</taxon>
        <taxon>Pyrocoelia</taxon>
    </lineage>
</organism>
<name>A0AAN7ZU82_9COLE</name>
<evidence type="ECO:0000256" key="2">
    <source>
        <dbReference type="ARBA" id="ARBA00004123"/>
    </source>
</evidence>
<dbReference type="InterPro" id="IPR027806">
    <property type="entry name" value="HARBI1_dom"/>
</dbReference>
<comment type="cofactor">
    <cofactor evidence="1">
        <name>a divalent metal cation</name>
        <dbReference type="ChEBI" id="CHEBI:60240"/>
    </cofactor>
</comment>
<evidence type="ECO:0000256" key="7">
    <source>
        <dbReference type="ARBA" id="ARBA00023242"/>
    </source>
</evidence>